<dbReference type="PANTHER" id="PTHR22847:SF637">
    <property type="entry name" value="WD REPEAT DOMAIN 5B"/>
    <property type="match status" value="1"/>
</dbReference>
<dbReference type="OrthoDB" id="1930760at2759"/>
<keyword evidence="5" id="KW-1185">Reference proteome</keyword>
<dbReference type="PROSITE" id="PS50294">
    <property type="entry name" value="WD_REPEATS_REGION"/>
    <property type="match status" value="2"/>
</dbReference>
<keyword evidence="1 3" id="KW-0853">WD repeat</keyword>
<accession>X6P3C7</accession>
<dbReference type="EMBL" id="ASPP01004073">
    <property type="protein sequence ID" value="ETO32589.1"/>
    <property type="molecule type" value="Genomic_DNA"/>
</dbReference>
<dbReference type="InterPro" id="IPR020472">
    <property type="entry name" value="WD40_PAC1"/>
</dbReference>
<name>X6P3C7_RETFI</name>
<keyword evidence="2" id="KW-0677">Repeat</keyword>
<evidence type="ECO:0000256" key="2">
    <source>
        <dbReference type="ARBA" id="ARBA00022737"/>
    </source>
</evidence>
<dbReference type="Proteomes" id="UP000023152">
    <property type="component" value="Unassembled WGS sequence"/>
</dbReference>
<dbReference type="AlphaFoldDB" id="X6P3C7"/>
<dbReference type="PRINTS" id="PR00320">
    <property type="entry name" value="GPROTEINBRPT"/>
</dbReference>
<feature type="repeat" description="WD" evidence="3">
    <location>
        <begin position="1"/>
        <end position="30"/>
    </location>
</feature>
<dbReference type="PROSITE" id="PS50082">
    <property type="entry name" value="WD_REPEATS_2"/>
    <property type="match status" value="3"/>
</dbReference>
<evidence type="ECO:0000313" key="5">
    <source>
        <dbReference type="Proteomes" id="UP000023152"/>
    </source>
</evidence>
<evidence type="ECO:0000256" key="3">
    <source>
        <dbReference type="PROSITE-ProRule" id="PRU00221"/>
    </source>
</evidence>
<evidence type="ECO:0000313" key="4">
    <source>
        <dbReference type="EMBL" id="ETO32589.1"/>
    </source>
</evidence>
<feature type="non-terminal residue" evidence="4">
    <location>
        <position position="1"/>
    </location>
</feature>
<dbReference type="PANTHER" id="PTHR22847">
    <property type="entry name" value="WD40 REPEAT PROTEIN"/>
    <property type="match status" value="1"/>
</dbReference>
<dbReference type="InterPro" id="IPR001680">
    <property type="entry name" value="WD40_rpt"/>
</dbReference>
<dbReference type="InterPro" id="IPR036322">
    <property type="entry name" value="WD40_repeat_dom_sf"/>
</dbReference>
<dbReference type="InterPro" id="IPR015943">
    <property type="entry name" value="WD40/YVTN_repeat-like_dom_sf"/>
</dbReference>
<evidence type="ECO:0000256" key="1">
    <source>
        <dbReference type="ARBA" id="ARBA00022574"/>
    </source>
</evidence>
<feature type="repeat" description="WD" evidence="3">
    <location>
        <begin position="31"/>
        <end position="74"/>
    </location>
</feature>
<comment type="caution">
    <text evidence="4">The sequence shown here is derived from an EMBL/GenBank/DDBJ whole genome shotgun (WGS) entry which is preliminary data.</text>
</comment>
<dbReference type="PROSITE" id="PS00678">
    <property type="entry name" value="WD_REPEATS_1"/>
    <property type="match status" value="3"/>
</dbReference>
<organism evidence="4 5">
    <name type="scientific">Reticulomyxa filosa</name>
    <dbReference type="NCBI Taxonomy" id="46433"/>
    <lineage>
        <taxon>Eukaryota</taxon>
        <taxon>Sar</taxon>
        <taxon>Rhizaria</taxon>
        <taxon>Retaria</taxon>
        <taxon>Foraminifera</taxon>
        <taxon>Monothalamids</taxon>
        <taxon>Reticulomyxidae</taxon>
        <taxon>Reticulomyxa</taxon>
    </lineage>
</organism>
<dbReference type="Pfam" id="PF00400">
    <property type="entry name" value="WD40"/>
    <property type="match status" value="3"/>
</dbReference>
<gene>
    <name evidence="4" type="ORF">RFI_04530</name>
</gene>
<sequence length="174" mass="19864">IGGNGYTICSGSIDRTIRTWDIETTKQLNVFKGHKDWIKNVKYGSNELINTILSGSNDKSVRLWDIRSCQSIQVFNGHTDQVWCVEYSPFVIKNSEFCGNSNVICTGSYDNTIRFWDIRSNKNELYVMKVNRAVTCLKFMELKKNVNNIKQKSNDNSCINLCHGSSNGIIYVWG</sequence>
<dbReference type="InterPro" id="IPR019775">
    <property type="entry name" value="WD40_repeat_CS"/>
</dbReference>
<feature type="repeat" description="WD" evidence="3">
    <location>
        <begin position="75"/>
        <end position="126"/>
    </location>
</feature>
<dbReference type="SMART" id="SM00320">
    <property type="entry name" value="WD40"/>
    <property type="match status" value="3"/>
</dbReference>
<dbReference type="Gene3D" id="2.130.10.10">
    <property type="entry name" value="YVTN repeat-like/Quinoprotein amine dehydrogenase"/>
    <property type="match status" value="1"/>
</dbReference>
<dbReference type="SUPFAM" id="SSF50978">
    <property type="entry name" value="WD40 repeat-like"/>
    <property type="match status" value="1"/>
</dbReference>
<proteinExistence type="predicted"/>
<protein>
    <submittedName>
        <fullName evidence="4">Uncharacterized protein</fullName>
    </submittedName>
</protein>
<dbReference type="GO" id="GO:1990234">
    <property type="term" value="C:transferase complex"/>
    <property type="evidence" value="ECO:0007669"/>
    <property type="project" value="UniProtKB-ARBA"/>
</dbReference>
<reference evidence="4 5" key="1">
    <citation type="journal article" date="2013" name="Curr. Biol.">
        <title>The Genome of the Foraminiferan Reticulomyxa filosa.</title>
        <authorList>
            <person name="Glockner G."/>
            <person name="Hulsmann N."/>
            <person name="Schleicher M."/>
            <person name="Noegel A.A."/>
            <person name="Eichinger L."/>
            <person name="Gallinger C."/>
            <person name="Pawlowski J."/>
            <person name="Sierra R."/>
            <person name="Euteneuer U."/>
            <person name="Pillet L."/>
            <person name="Moustafa A."/>
            <person name="Platzer M."/>
            <person name="Groth M."/>
            <person name="Szafranski K."/>
            <person name="Schliwa M."/>
        </authorList>
    </citation>
    <scope>NUCLEOTIDE SEQUENCE [LARGE SCALE GENOMIC DNA]</scope>
</reference>